<dbReference type="Proteomes" id="UP000192907">
    <property type="component" value="Unassembled WGS sequence"/>
</dbReference>
<accession>A0A1Y6BHQ9</accession>
<protein>
    <submittedName>
        <fullName evidence="1">Uncharacterized protein</fullName>
    </submittedName>
</protein>
<evidence type="ECO:0000313" key="1">
    <source>
        <dbReference type="EMBL" id="SMF08088.1"/>
    </source>
</evidence>
<name>A0A1Y6BHQ9_9BACT</name>
<dbReference type="EMBL" id="FWZT01000004">
    <property type="protein sequence ID" value="SMF08088.1"/>
    <property type="molecule type" value="Genomic_DNA"/>
</dbReference>
<reference evidence="2" key="1">
    <citation type="submission" date="2017-04" db="EMBL/GenBank/DDBJ databases">
        <authorList>
            <person name="Varghese N."/>
            <person name="Submissions S."/>
        </authorList>
    </citation>
    <scope>NUCLEOTIDE SEQUENCE [LARGE SCALE GENOMIC DNA]</scope>
    <source>
        <strain evidence="2">RKEM611</strain>
    </source>
</reference>
<keyword evidence="2" id="KW-1185">Reference proteome</keyword>
<proteinExistence type="predicted"/>
<sequence length="207" mass="23775">MVSSEKNDGWAYGLITKQDIKDILKKDFYEDLAPSLKQLWELTPQQDGHSGEHVEARFPKKCTKCGHIYHSPTEFMSETNVLDTEERDICYQIAGRTRIFRYRNCPPPCNSTLVVVTEERRDTSKLGLERRRLFGVVHRQMNETLANLSPGVTHSLTLYLFRAIAFEGLSPMEAYVLMKRDIETKRFLGFEDEAPVLVENVDDSKAG</sequence>
<evidence type="ECO:0000313" key="2">
    <source>
        <dbReference type="Proteomes" id="UP000192907"/>
    </source>
</evidence>
<dbReference type="AlphaFoldDB" id="A0A1Y6BHQ9"/>
<organism evidence="1 2">
    <name type="scientific">Pseudobacteriovorax antillogorgiicola</name>
    <dbReference type="NCBI Taxonomy" id="1513793"/>
    <lineage>
        <taxon>Bacteria</taxon>
        <taxon>Pseudomonadati</taxon>
        <taxon>Bdellovibrionota</taxon>
        <taxon>Oligoflexia</taxon>
        <taxon>Oligoflexales</taxon>
        <taxon>Pseudobacteriovoracaceae</taxon>
        <taxon>Pseudobacteriovorax</taxon>
    </lineage>
</organism>
<gene>
    <name evidence="1" type="ORF">SAMN06296036_104267</name>
</gene>